<dbReference type="Pfam" id="PF10098">
    <property type="entry name" value="DUF2336"/>
    <property type="match status" value="1"/>
</dbReference>
<name>A0A1Y6BKE4_9PROT</name>
<dbReference type="InterPro" id="IPR019285">
    <property type="entry name" value="DUF2336"/>
</dbReference>
<dbReference type="Proteomes" id="UP000192917">
    <property type="component" value="Unassembled WGS sequence"/>
</dbReference>
<keyword evidence="2" id="KW-1185">Reference proteome</keyword>
<accession>A0A1Y6BKE4</accession>
<proteinExistence type="predicted"/>
<evidence type="ECO:0000313" key="1">
    <source>
        <dbReference type="EMBL" id="SMF12494.1"/>
    </source>
</evidence>
<dbReference type="EMBL" id="FWZX01000005">
    <property type="protein sequence ID" value="SMF12494.1"/>
    <property type="molecule type" value="Genomic_DNA"/>
</dbReference>
<organism evidence="1 2">
    <name type="scientific">Tistlia consotensis USBA 355</name>
    <dbReference type="NCBI Taxonomy" id="560819"/>
    <lineage>
        <taxon>Bacteria</taxon>
        <taxon>Pseudomonadati</taxon>
        <taxon>Pseudomonadota</taxon>
        <taxon>Alphaproteobacteria</taxon>
        <taxon>Rhodospirillales</taxon>
        <taxon>Rhodovibrionaceae</taxon>
        <taxon>Tistlia</taxon>
    </lineage>
</organism>
<reference evidence="1 2" key="1">
    <citation type="submission" date="2017-04" db="EMBL/GenBank/DDBJ databases">
        <authorList>
            <person name="Afonso C.L."/>
            <person name="Miller P.J."/>
            <person name="Scott M.A."/>
            <person name="Spackman E."/>
            <person name="Goraichik I."/>
            <person name="Dimitrov K.M."/>
            <person name="Suarez D.L."/>
            <person name="Swayne D.E."/>
        </authorList>
    </citation>
    <scope>NUCLEOTIDE SEQUENCE [LARGE SCALE GENOMIC DNA]</scope>
    <source>
        <strain evidence="1 2">USBA 355</strain>
    </source>
</reference>
<sequence>MAAQHLSARDVERLLADRSPDVRIDTLEKVFEELESGGLSPREAEIAQGILERFALDVEERVREALARQIAQSPLLTRELAETLANDLAEIALPVLRHAEVLDDRFLVRVIEQKDAAKQIAISQRRRISEVVAEALVDSANVKAIVTLLRNEGAEIAEATLNKALTRYGDLPPVSEAIAERPLLPMPVVERLLHLVSEELREGLAERHRISPVVLRQLVGRAREAATLPLLKPVAGRAHDLSLFVGHLLTSNRLTASLMFRGLCAGELAFFLEAVAARCRIGSEAARQLVLEGGALGLRRIFEQARLPIALLPPFQSALAVIRACRFDDEELDPGEAEDARRELQIAVLARVFEDCSDTEEPQVDELLMQLFDQTPAAAMDEAMDRAGMPFAPV</sequence>
<gene>
    <name evidence="1" type="ORF">SAMN05428998_10592</name>
</gene>
<dbReference type="AlphaFoldDB" id="A0A1Y6BKE4"/>
<dbReference type="STRING" id="560819.SAMN05428998_10592"/>
<protein>
    <submittedName>
        <fullName evidence="1">Uncharacterized conserved protein, DUF2336 family</fullName>
    </submittedName>
</protein>
<evidence type="ECO:0000313" key="2">
    <source>
        <dbReference type="Proteomes" id="UP000192917"/>
    </source>
</evidence>